<evidence type="ECO:0000313" key="1">
    <source>
        <dbReference type="EMBL" id="KAJ8714295.1"/>
    </source>
</evidence>
<accession>A0ACC2QF37</accession>
<sequence length="594" mass="65185">MNTLIALASALYACTALASPPSQDARCHEGPDVVSLQTDKGLVCGLWRVADNGERYASFRGVPYAKQPVGELRFKELVPAEPWDVLNATHEGPICLQTEVLYGRLMNKSQVQSEACIYANIHLPADALAGARLPILVFIHGGGFAFGSGDADLHGPEYLVSKKVIVITFNYRLNVFGFLSMNTEQIPGNAGLRDQVTLLNWVQRNAKYFGGDPDKVTIAGQSAGAVSAHLLTLSRATQGLFKGAILMSGTAASTFYSSSPAYAQVMSKSLLQILGINSTDPDYIHRQLIDLPAKDLREANKKLLDIGGLVTFVPTVESSFPGVTPIIDADPETLIVNGRGKDIPLLVGFTTAECETFRKRLVEFDLARKIQNQSFLKVPPKIFFMTPPHVLTDLINKIDTKYYKGAKNLDNFVKICSDGLYEYSALQLVQQRAKTGGSPVFLYRFAYEGRSNVIEEATGLKYDGVGHIEDLTYVFKPNAALNVPGATPPSEDDINMKNLMTEFIVNFMNCSKPYLPSIWPASNGHQFEDIRSPMVIESKEFSVRQHDIIAFIASLTTSTEQTGTGRSRPSAFRDTTHGGRDRTEIRRQKSPCSL</sequence>
<dbReference type="Proteomes" id="UP001231649">
    <property type="component" value="Chromosome 20"/>
</dbReference>
<comment type="caution">
    <text evidence="1">The sequence shown here is derived from an EMBL/GenBank/DDBJ whole genome shotgun (WGS) entry which is preliminary data.</text>
</comment>
<proteinExistence type="predicted"/>
<name>A0ACC2QF37_9NEOP</name>
<keyword evidence="2" id="KW-1185">Reference proteome</keyword>
<dbReference type="EMBL" id="CM056796">
    <property type="protein sequence ID" value="KAJ8714295.1"/>
    <property type="molecule type" value="Genomic_DNA"/>
</dbReference>
<gene>
    <name evidence="1" type="ORF">PYW08_007915</name>
</gene>
<reference evidence="1" key="1">
    <citation type="submission" date="2023-03" db="EMBL/GenBank/DDBJ databases">
        <title>Chromosome-level genomes of two armyworms, Mythimna separata and Mythimna loreyi, provide insights into the biosynthesis and reception of sex pheromones.</title>
        <authorList>
            <person name="Zhao H."/>
        </authorList>
    </citation>
    <scope>NUCLEOTIDE SEQUENCE</scope>
    <source>
        <strain evidence="1">BeijingLab</strain>
    </source>
</reference>
<protein>
    <submittedName>
        <fullName evidence="1">Uncharacterized protein</fullName>
    </submittedName>
</protein>
<evidence type="ECO:0000313" key="2">
    <source>
        <dbReference type="Proteomes" id="UP001231649"/>
    </source>
</evidence>
<organism evidence="1 2">
    <name type="scientific">Mythimna loreyi</name>
    <dbReference type="NCBI Taxonomy" id="667449"/>
    <lineage>
        <taxon>Eukaryota</taxon>
        <taxon>Metazoa</taxon>
        <taxon>Ecdysozoa</taxon>
        <taxon>Arthropoda</taxon>
        <taxon>Hexapoda</taxon>
        <taxon>Insecta</taxon>
        <taxon>Pterygota</taxon>
        <taxon>Neoptera</taxon>
        <taxon>Endopterygota</taxon>
        <taxon>Lepidoptera</taxon>
        <taxon>Glossata</taxon>
        <taxon>Ditrysia</taxon>
        <taxon>Noctuoidea</taxon>
        <taxon>Noctuidae</taxon>
        <taxon>Noctuinae</taxon>
        <taxon>Hadenini</taxon>
        <taxon>Mythimna</taxon>
    </lineage>
</organism>